<gene>
    <name evidence="2" type="ORF">K0U00_41495</name>
</gene>
<dbReference type="Proteomes" id="UP001519887">
    <property type="component" value="Unassembled WGS sequence"/>
</dbReference>
<reference evidence="2 3" key="1">
    <citation type="submission" date="2021-07" db="EMBL/GenBank/DDBJ databases">
        <title>Paenibacillus radiodurans sp. nov., isolated from the southeastern edge of Tengger Desert.</title>
        <authorList>
            <person name="Zhang G."/>
        </authorList>
    </citation>
    <scope>NUCLEOTIDE SEQUENCE [LARGE SCALE GENOMIC DNA]</scope>
    <source>
        <strain evidence="2 3">CCM 7311</strain>
    </source>
</reference>
<evidence type="ECO:0000313" key="3">
    <source>
        <dbReference type="Proteomes" id="UP001519887"/>
    </source>
</evidence>
<proteinExistence type="predicted"/>
<evidence type="ECO:0000256" key="1">
    <source>
        <dbReference type="SAM" id="MobiDB-lite"/>
    </source>
</evidence>
<organism evidence="2 3">
    <name type="scientific">Paenibacillus sepulcri</name>
    <dbReference type="NCBI Taxonomy" id="359917"/>
    <lineage>
        <taxon>Bacteria</taxon>
        <taxon>Bacillati</taxon>
        <taxon>Bacillota</taxon>
        <taxon>Bacilli</taxon>
        <taxon>Bacillales</taxon>
        <taxon>Paenibacillaceae</taxon>
        <taxon>Paenibacillus</taxon>
    </lineage>
</organism>
<accession>A0ABS7CI76</accession>
<sequence>MTPRHTKRLLLLAIAAVLLGVSAQYGFGDAWASQYTYAFAPDKTDTSPKTPPPRINMPEPDP</sequence>
<dbReference type="EMBL" id="JAHZIK010002303">
    <property type="protein sequence ID" value="MBW7460559.1"/>
    <property type="molecule type" value="Genomic_DNA"/>
</dbReference>
<protein>
    <submittedName>
        <fullName evidence="2">Uncharacterized protein</fullName>
    </submittedName>
</protein>
<feature type="region of interest" description="Disordered" evidence="1">
    <location>
        <begin position="41"/>
        <end position="62"/>
    </location>
</feature>
<feature type="non-terminal residue" evidence="2">
    <location>
        <position position="62"/>
    </location>
</feature>
<evidence type="ECO:0000313" key="2">
    <source>
        <dbReference type="EMBL" id="MBW7460559.1"/>
    </source>
</evidence>
<name>A0ABS7CI76_9BACL</name>
<keyword evidence="3" id="KW-1185">Reference proteome</keyword>
<comment type="caution">
    <text evidence="2">The sequence shown here is derived from an EMBL/GenBank/DDBJ whole genome shotgun (WGS) entry which is preliminary data.</text>
</comment>